<dbReference type="Proteomes" id="UP000010301">
    <property type="component" value="Unassembled WGS sequence"/>
</dbReference>
<dbReference type="InterPro" id="IPR055346">
    <property type="entry name" value="Fe-S_cluster_assembly_SufBD"/>
</dbReference>
<organism evidence="4 5">
    <name type="scientific">Gleimia coleocanis DSM 15436</name>
    <dbReference type="NCBI Taxonomy" id="525245"/>
    <lineage>
        <taxon>Bacteria</taxon>
        <taxon>Bacillati</taxon>
        <taxon>Actinomycetota</taxon>
        <taxon>Actinomycetes</taxon>
        <taxon>Actinomycetales</taxon>
        <taxon>Actinomycetaceae</taxon>
        <taxon>Gleimia</taxon>
    </lineage>
</organism>
<dbReference type="EMBL" id="ACFG01000006">
    <property type="protein sequence ID" value="EEH64193.1"/>
    <property type="molecule type" value="Genomic_DNA"/>
</dbReference>
<evidence type="ECO:0000256" key="2">
    <source>
        <dbReference type="SAM" id="MobiDB-lite"/>
    </source>
</evidence>
<dbReference type="InterPro" id="IPR011542">
    <property type="entry name" value="SUF_FeS_clus_asmbl_SufD"/>
</dbReference>
<dbReference type="PANTHER" id="PTHR43575:SF1">
    <property type="entry name" value="PROTEIN ABCI7, CHLOROPLASTIC"/>
    <property type="match status" value="1"/>
</dbReference>
<dbReference type="AlphaFoldDB" id="C0VZ92"/>
<dbReference type="STRING" id="525245.HMPREF0044_0482"/>
<dbReference type="SUPFAM" id="SSF101960">
    <property type="entry name" value="Stabilizer of iron transporter SufD"/>
    <property type="match status" value="1"/>
</dbReference>
<comment type="caution">
    <text evidence="4">The sequence shown here is derived from an EMBL/GenBank/DDBJ whole genome shotgun (WGS) entry which is preliminary data.</text>
</comment>
<dbReference type="InterPro" id="IPR037284">
    <property type="entry name" value="SUF_FeS_clus_asmbl_SufBD_sf"/>
</dbReference>
<dbReference type="NCBIfam" id="TIGR01981">
    <property type="entry name" value="sufD"/>
    <property type="match status" value="1"/>
</dbReference>
<proteinExistence type="inferred from homology"/>
<protein>
    <submittedName>
        <fullName evidence="4">FeS assembly protein SufD</fullName>
    </submittedName>
</protein>
<dbReference type="HOGENOM" id="CLU_026231_6_0_11"/>
<dbReference type="Pfam" id="PF01458">
    <property type="entry name" value="SUFBD_core"/>
    <property type="match status" value="1"/>
</dbReference>
<feature type="region of interest" description="Disordered" evidence="2">
    <location>
        <begin position="1"/>
        <end position="21"/>
    </location>
</feature>
<evidence type="ECO:0000259" key="3">
    <source>
        <dbReference type="Pfam" id="PF01458"/>
    </source>
</evidence>
<accession>C0VZ92</accession>
<dbReference type="PANTHER" id="PTHR43575">
    <property type="entry name" value="PROTEIN ABCI7, CHLOROPLASTIC"/>
    <property type="match status" value="1"/>
</dbReference>
<dbReference type="eggNOG" id="COG0719">
    <property type="taxonomic scope" value="Bacteria"/>
</dbReference>
<evidence type="ECO:0000313" key="4">
    <source>
        <dbReference type="EMBL" id="EEH64193.1"/>
    </source>
</evidence>
<dbReference type="GO" id="GO:0016226">
    <property type="term" value="P:iron-sulfur cluster assembly"/>
    <property type="evidence" value="ECO:0007669"/>
    <property type="project" value="InterPro"/>
</dbReference>
<dbReference type="InterPro" id="IPR000825">
    <property type="entry name" value="SUF_FeS_clus_asmbl_SufBD_core"/>
</dbReference>
<feature type="domain" description="SUF system FeS cluster assembly SufBD core" evidence="3">
    <location>
        <begin position="134"/>
        <end position="360"/>
    </location>
</feature>
<reference evidence="4 5" key="1">
    <citation type="submission" date="2009-01" db="EMBL/GenBank/DDBJ databases">
        <authorList>
            <person name="Qin X."/>
            <person name="Bachman B."/>
            <person name="Battles P."/>
            <person name="Bell A."/>
            <person name="Bess C."/>
            <person name="Bickham C."/>
            <person name="Chaboub L."/>
            <person name="Chen D."/>
            <person name="Coyle M."/>
            <person name="Deiros D.R."/>
            <person name="Dinh H."/>
            <person name="Forbes L."/>
            <person name="Fowler G."/>
            <person name="Francisco L."/>
            <person name="Fu Q."/>
            <person name="Gubbala S."/>
            <person name="Hale W."/>
            <person name="Han Y."/>
            <person name="Hemphill L."/>
            <person name="Highlander S.K."/>
            <person name="Hirani K."/>
            <person name="Hogues M."/>
            <person name="Jackson L."/>
            <person name="Jakkamsetti A."/>
            <person name="Javaid M."/>
            <person name="Jiang H."/>
            <person name="Korchina V."/>
            <person name="Kovar C."/>
            <person name="Lara F."/>
            <person name="Lee S."/>
            <person name="Mata R."/>
            <person name="Mathew T."/>
            <person name="Moen C."/>
            <person name="Morales K."/>
            <person name="Munidasa M."/>
            <person name="Nazareth L."/>
            <person name="Ngo R."/>
            <person name="Nguyen L."/>
            <person name="Okwuonu G."/>
            <person name="Ongeri F."/>
            <person name="Patil S."/>
            <person name="Petrosino J."/>
            <person name="Pham C."/>
            <person name="Pham P."/>
            <person name="Pu L.-L."/>
            <person name="Puazo M."/>
            <person name="Raj R."/>
            <person name="Reid J."/>
            <person name="Rouhana J."/>
            <person name="Saada N."/>
            <person name="Shang Y."/>
            <person name="Simmons D."/>
            <person name="Thornton R."/>
            <person name="Warren J."/>
            <person name="Weissenberger G."/>
            <person name="Zhang J."/>
            <person name="Zhang L."/>
            <person name="Zhou C."/>
            <person name="Zhu D."/>
            <person name="Muzny D."/>
            <person name="Worley K."/>
            <person name="Gibbs R."/>
        </authorList>
    </citation>
    <scope>NUCLEOTIDE SEQUENCE [LARGE SCALE GENOMIC DNA]</scope>
    <source>
        <strain evidence="4 5">DSM 15436</strain>
    </source>
</reference>
<dbReference type="RefSeq" id="WP_006547479.1">
    <property type="nucleotide sequence ID" value="NZ_DS999546.1"/>
</dbReference>
<gene>
    <name evidence="4" type="primary">sufD</name>
    <name evidence="4" type="ORF">HMPREF0044_0482</name>
</gene>
<name>C0VZ92_9ACTO</name>
<dbReference type="OrthoDB" id="9803529at2"/>
<comment type="similarity">
    <text evidence="1">Belongs to the iron-sulfur cluster assembly SufBD family.</text>
</comment>
<evidence type="ECO:0000313" key="5">
    <source>
        <dbReference type="Proteomes" id="UP000010301"/>
    </source>
</evidence>
<keyword evidence="5" id="KW-1185">Reference proteome</keyword>
<sequence>MTVSETMSRAHSHGLVNEPVHHSRATKLTSFNTADFAIPTGREEEWRFTPMPRINFLFDDTSYATSAPAVEVTLSDEATYEVVPATDERLDPVLAPVDRTAVVSWNQAQEVHFIDIPRHGEVNEPIFIKVNGDATENQAQRIYVRAGQNSHAVVVLSHTGKANLNQTVEVNAADDAQITFVSLQEWDDTATHASNHRLRAGKNTKLRHIVVTLGGSLVRLSADTEFSAERGHIEMLGLYFVDKGQHFEHRPYIAHTEPNCYSRVTYKGALQGEGAHSVWVGDCLIGERADGTDTYELNRNLVLTEGTLTDSVPNLEIENGEIEGAGHASATGRFDDEQLFYLMARGIREADARRLVVRGFFAELINEIGIPAVQEHLMELIDAELEAGGALQGAGE</sequence>
<evidence type="ECO:0000256" key="1">
    <source>
        <dbReference type="ARBA" id="ARBA00043967"/>
    </source>
</evidence>